<feature type="transmembrane region" description="Helical" evidence="7">
    <location>
        <begin position="186"/>
        <end position="208"/>
    </location>
</feature>
<organism evidence="9 10">
    <name type="scientific">Amylocarpus encephaloides</name>
    <dbReference type="NCBI Taxonomy" id="45428"/>
    <lineage>
        <taxon>Eukaryota</taxon>
        <taxon>Fungi</taxon>
        <taxon>Dikarya</taxon>
        <taxon>Ascomycota</taxon>
        <taxon>Pezizomycotina</taxon>
        <taxon>Leotiomycetes</taxon>
        <taxon>Helotiales</taxon>
        <taxon>Helotiales incertae sedis</taxon>
        <taxon>Amylocarpus</taxon>
    </lineage>
</organism>
<evidence type="ECO:0000313" key="10">
    <source>
        <dbReference type="Proteomes" id="UP000824998"/>
    </source>
</evidence>
<feature type="transmembrane region" description="Helical" evidence="7">
    <location>
        <begin position="286"/>
        <end position="309"/>
    </location>
</feature>
<sequence>MAPPNADENTPLLPSASVIQSQAPEPIANPSKDNNGGVLSPTAEDANEDDDKPLPKLQIFLLCFARLIEPMAFFGIFPFVNKMIEETGGLEEADVGFYSGLIESMFSLTQMFVMIWWGRAADRIGRKPILVFSLGGVAVATALFGFSKMVWQMIFFRMCAGLFAGTVVTIRTMITENSTPRTTARAFSFFAFSGNLGIFVGPLLGGFLQDPAAQYPNLFGSFTFFREFPYALPTVANGLFAVSAAIACGLFVKETLERNPASGSEAPSPPMSTWEVINSPGVPTVLFLYSHVMLLGIAYTAISPLFWFTEVSLGGFGFSPMLISAFICSAGVAQAFWLLVIFPPLQHAIGTGGTLRACLYAWPLFFICSPLCNWFLRNGWTVAFWTIAPLAQTLGCGVAMAFTGVQLALNDISPSHQTLGTINAVALTLTSGIRAVGPVLITSIFALGAHTQILNGYLVWVVLIAVALLGSVSVRYLPEIAEGRPKNKAQRLDA</sequence>
<feature type="transmembrane region" description="Helical" evidence="7">
    <location>
        <begin position="382"/>
        <end position="409"/>
    </location>
</feature>
<evidence type="ECO:0000256" key="5">
    <source>
        <dbReference type="ARBA" id="ARBA00023136"/>
    </source>
</evidence>
<dbReference type="SUPFAM" id="SSF103473">
    <property type="entry name" value="MFS general substrate transporter"/>
    <property type="match status" value="1"/>
</dbReference>
<feature type="transmembrane region" description="Helical" evidence="7">
    <location>
        <begin position="421"/>
        <end position="445"/>
    </location>
</feature>
<dbReference type="CDD" id="cd17330">
    <property type="entry name" value="MFS_SLC46_TetA_like"/>
    <property type="match status" value="1"/>
</dbReference>
<evidence type="ECO:0000256" key="2">
    <source>
        <dbReference type="ARBA" id="ARBA00022448"/>
    </source>
</evidence>
<dbReference type="PANTHER" id="PTHR23504">
    <property type="entry name" value="MAJOR FACILITATOR SUPERFAMILY DOMAIN-CONTAINING PROTEIN 10"/>
    <property type="match status" value="1"/>
</dbReference>
<evidence type="ECO:0000256" key="7">
    <source>
        <dbReference type="SAM" id="Phobius"/>
    </source>
</evidence>
<keyword evidence="2" id="KW-0813">Transport</keyword>
<gene>
    <name evidence="9" type="ORF">BJ875DRAFT_162705</name>
</gene>
<keyword evidence="3 7" id="KW-0812">Transmembrane</keyword>
<dbReference type="EMBL" id="MU251691">
    <property type="protein sequence ID" value="KAG9230225.1"/>
    <property type="molecule type" value="Genomic_DNA"/>
</dbReference>
<dbReference type="PROSITE" id="PS50850">
    <property type="entry name" value="MFS"/>
    <property type="match status" value="1"/>
</dbReference>
<dbReference type="InterPro" id="IPR011701">
    <property type="entry name" value="MFS"/>
</dbReference>
<feature type="transmembrane region" description="Helical" evidence="7">
    <location>
        <begin position="357"/>
        <end position="376"/>
    </location>
</feature>
<reference evidence="9" key="1">
    <citation type="journal article" date="2021" name="IMA Fungus">
        <title>Genomic characterization of three marine fungi, including Emericellopsis atlantica sp. nov. with signatures of a generalist lifestyle and marine biomass degradation.</title>
        <authorList>
            <person name="Hagestad O.C."/>
            <person name="Hou L."/>
            <person name="Andersen J.H."/>
            <person name="Hansen E.H."/>
            <person name="Altermark B."/>
            <person name="Li C."/>
            <person name="Kuhnert E."/>
            <person name="Cox R.J."/>
            <person name="Crous P.W."/>
            <person name="Spatafora J.W."/>
            <person name="Lail K."/>
            <person name="Amirebrahimi M."/>
            <person name="Lipzen A."/>
            <person name="Pangilinan J."/>
            <person name="Andreopoulos W."/>
            <person name="Hayes R.D."/>
            <person name="Ng V."/>
            <person name="Grigoriev I.V."/>
            <person name="Jackson S.A."/>
            <person name="Sutton T.D.S."/>
            <person name="Dobson A.D.W."/>
            <person name="Rama T."/>
        </authorList>
    </citation>
    <scope>NUCLEOTIDE SEQUENCE</scope>
    <source>
        <strain evidence="9">TRa018bII</strain>
    </source>
</reference>
<evidence type="ECO:0000256" key="1">
    <source>
        <dbReference type="ARBA" id="ARBA00004141"/>
    </source>
</evidence>
<evidence type="ECO:0000259" key="8">
    <source>
        <dbReference type="PROSITE" id="PS50850"/>
    </source>
</evidence>
<dbReference type="InterPro" id="IPR001958">
    <property type="entry name" value="Tet-R_TetA/multi-R_MdtG-like"/>
</dbReference>
<evidence type="ECO:0000256" key="3">
    <source>
        <dbReference type="ARBA" id="ARBA00022692"/>
    </source>
</evidence>
<feature type="transmembrane region" description="Helical" evidence="7">
    <location>
        <begin position="321"/>
        <end position="345"/>
    </location>
</feature>
<comment type="subcellular location">
    <subcellularLocation>
        <location evidence="1">Membrane</location>
        <topology evidence="1">Multi-pass membrane protein</topology>
    </subcellularLocation>
</comment>
<dbReference type="InterPro" id="IPR020846">
    <property type="entry name" value="MFS_dom"/>
</dbReference>
<dbReference type="GO" id="GO:0022857">
    <property type="term" value="F:transmembrane transporter activity"/>
    <property type="evidence" value="ECO:0007669"/>
    <property type="project" value="InterPro"/>
</dbReference>
<dbReference type="OrthoDB" id="419616at2759"/>
<feature type="transmembrane region" description="Helical" evidence="7">
    <location>
        <begin position="457"/>
        <end position="478"/>
    </location>
</feature>
<accession>A0A9P7YBU8</accession>
<dbReference type="Pfam" id="PF07690">
    <property type="entry name" value="MFS_1"/>
    <property type="match status" value="1"/>
</dbReference>
<feature type="domain" description="Major facilitator superfamily (MFS) profile" evidence="8">
    <location>
        <begin position="58"/>
        <end position="482"/>
    </location>
</feature>
<feature type="transmembrane region" description="Helical" evidence="7">
    <location>
        <begin position="153"/>
        <end position="174"/>
    </location>
</feature>
<proteinExistence type="predicted"/>
<keyword evidence="4 7" id="KW-1133">Transmembrane helix</keyword>
<dbReference type="Gene3D" id="1.20.1250.20">
    <property type="entry name" value="MFS general substrate transporter like domains"/>
    <property type="match status" value="1"/>
</dbReference>
<dbReference type="PANTHER" id="PTHR23504:SF3">
    <property type="entry name" value="MAJOR FACILITATOR SUPERFAMILY (MFS) PROFILE DOMAIN-CONTAINING PROTEIN"/>
    <property type="match status" value="1"/>
</dbReference>
<feature type="transmembrane region" description="Helical" evidence="7">
    <location>
        <begin position="97"/>
        <end position="117"/>
    </location>
</feature>
<feature type="region of interest" description="Disordered" evidence="6">
    <location>
        <begin position="1"/>
        <end position="50"/>
    </location>
</feature>
<dbReference type="PRINTS" id="PR01035">
    <property type="entry name" value="TCRTETA"/>
</dbReference>
<evidence type="ECO:0000256" key="4">
    <source>
        <dbReference type="ARBA" id="ARBA00022989"/>
    </source>
</evidence>
<dbReference type="InterPro" id="IPR036259">
    <property type="entry name" value="MFS_trans_sf"/>
</dbReference>
<keyword evidence="10" id="KW-1185">Reference proteome</keyword>
<evidence type="ECO:0000313" key="9">
    <source>
        <dbReference type="EMBL" id="KAG9230225.1"/>
    </source>
</evidence>
<feature type="transmembrane region" description="Helical" evidence="7">
    <location>
        <begin position="59"/>
        <end position="77"/>
    </location>
</feature>
<comment type="caution">
    <text evidence="9">The sequence shown here is derived from an EMBL/GenBank/DDBJ whole genome shotgun (WGS) entry which is preliminary data.</text>
</comment>
<feature type="transmembrane region" description="Helical" evidence="7">
    <location>
        <begin position="129"/>
        <end position="147"/>
    </location>
</feature>
<dbReference type="Proteomes" id="UP000824998">
    <property type="component" value="Unassembled WGS sequence"/>
</dbReference>
<evidence type="ECO:0000256" key="6">
    <source>
        <dbReference type="SAM" id="MobiDB-lite"/>
    </source>
</evidence>
<protein>
    <submittedName>
        <fullName evidence="9">Major facilitator superfamily domain-containing protein</fullName>
    </submittedName>
</protein>
<keyword evidence="5 7" id="KW-0472">Membrane</keyword>
<name>A0A9P7YBU8_9HELO</name>
<feature type="transmembrane region" description="Helical" evidence="7">
    <location>
        <begin position="228"/>
        <end position="252"/>
    </location>
</feature>
<dbReference type="AlphaFoldDB" id="A0A9P7YBU8"/>
<dbReference type="GO" id="GO:0016020">
    <property type="term" value="C:membrane"/>
    <property type="evidence" value="ECO:0007669"/>
    <property type="project" value="UniProtKB-SubCell"/>
</dbReference>